<proteinExistence type="predicted"/>
<evidence type="ECO:0000313" key="2">
    <source>
        <dbReference type="Proteomes" id="UP000265520"/>
    </source>
</evidence>
<dbReference type="AlphaFoldDB" id="A0A392RP50"/>
<organism evidence="1 2">
    <name type="scientific">Trifolium medium</name>
    <dbReference type="NCBI Taxonomy" id="97028"/>
    <lineage>
        <taxon>Eukaryota</taxon>
        <taxon>Viridiplantae</taxon>
        <taxon>Streptophyta</taxon>
        <taxon>Embryophyta</taxon>
        <taxon>Tracheophyta</taxon>
        <taxon>Spermatophyta</taxon>
        <taxon>Magnoliopsida</taxon>
        <taxon>eudicotyledons</taxon>
        <taxon>Gunneridae</taxon>
        <taxon>Pentapetalae</taxon>
        <taxon>rosids</taxon>
        <taxon>fabids</taxon>
        <taxon>Fabales</taxon>
        <taxon>Fabaceae</taxon>
        <taxon>Papilionoideae</taxon>
        <taxon>50 kb inversion clade</taxon>
        <taxon>NPAAA clade</taxon>
        <taxon>Hologalegina</taxon>
        <taxon>IRL clade</taxon>
        <taxon>Trifolieae</taxon>
        <taxon>Trifolium</taxon>
    </lineage>
</organism>
<feature type="non-terminal residue" evidence="1">
    <location>
        <position position="38"/>
    </location>
</feature>
<sequence length="38" mass="4074">MKGRRTICPVFGSGKDIKALVPVICGEVGFMPNPTQPE</sequence>
<name>A0A392RP50_9FABA</name>
<comment type="caution">
    <text evidence="1">The sequence shown here is derived from an EMBL/GenBank/DDBJ whole genome shotgun (WGS) entry which is preliminary data.</text>
</comment>
<reference evidence="1 2" key="1">
    <citation type="journal article" date="2018" name="Front. Plant Sci.">
        <title>Red Clover (Trifolium pratense) and Zigzag Clover (T. medium) - A Picture of Genomic Similarities and Differences.</title>
        <authorList>
            <person name="Dluhosova J."/>
            <person name="Istvanek J."/>
            <person name="Nedelnik J."/>
            <person name="Repkova J."/>
        </authorList>
    </citation>
    <scope>NUCLEOTIDE SEQUENCE [LARGE SCALE GENOMIC DNA]</scope>
    <source>
        <strain evidence="2">cv. 10/8</strain>
        <tissue evidence="1">Leaf</tissue>
    </source>
</reference>
<protein>
    <submittedName>
        <fullName evidence="1">Uncharacterized protein</fullName>
    </submittedName>
</protein>
<keyword evidence="2" id="KW-1185">Reference proteome</keyword>
<dbReference type="Proteomes" id="UP000265520">
    <property type="component" value="Unassembled WGS sequence"/>
</dbReference>
<dbReference type="EMBL" id="LXQA010255314">
    <property type="protein sequence ID" value="MCI38393.1"/>
    <property type="molecule type" value="Genomic_DNA"/>
</dbReference>
<accession>A0A392RP50</accession>
<evidence type="ECO:0000313" key="1">
    <source>
        <dbReference type="EMBL" id="MCI38393.1"/>
    </source>
</evidence>